<sequence>MKPLIAAAVVLLSELHRGPTVEDGIRTMPTSVASAEAVPGLRVEPHERPEEGVEIHADALPGTAPGCLTRVGLEHMSPHMSILPPERVMPVRVERLREQEGAASLSIEHVFVDRRTRAARSFRSETMALKPVASFLASAGESRHVYAYRDEHFVHVVWPTADNCGHAHLRIDATDPNGPKSSVVARTWTATSSSPKSRHVRVSASLSQSTRDPEPVLSVSVAVR</sequence>
<reference evidence="2" key="1">
    <citation type="submission" date="2021-12" db="EMBL/GenBank/DDBJ databases">
        <title>Discovery of the Pendulisporaceae a myxobacterial family with distinct sporulation behavior and unique specialized metabolism.</title>
        <authorList>
            <person name="Garcia R."/>
            <person name="Popoff A."/>
            <person name="Bader C.D."/>
            <person name="Loehr J."/>
            <person name="Walesch S."/>
            <person name="Walt C."/>
            <person name="Boldt J."/>
            <person name="Bunk B."/>
            <person name="Haeckl F.J.F.P.J."/>
            <person name="Gunesch A.P."/>
            <person name="Birkelbach J."/>
            <person name="Nuebel U."/>
            <person name="Pietschmann T."/>
            <person name="Bach T."/>
            <person name="Mueller R."/>
        </authorList>
    </citation>
    <scope>NUCLEOTIDE SEQUENCE</scope>
    <source>
        <strain evidence="2">MSr11367</strain>
    </source>
</reference>
<evidence type="ECO:0000313" key="3">
    <source>
        <dbReference type="Proteomes" id="UP001374803"/>
    </source>
</evidence>
<feature type="region of interest" description="Disordered" evidence="1">
    <location>
        <begin position="188"/>
        <end position="209"/>
    </location>
</feature>
<evidence type="ECO:0000313" key="2">
    <source>
        <dbReference type="EMBL" id="WXB06935.1"/>
    </source>
</evidence>
<dbReference type="RefSeq" id="WP_394836592.1">
    <property type="nucleotide sequence ID" value="NZ_CP089929.1"/>
</dbReference>
<evidence type="ECO:0000256" key="1">
    <source>
        <dbReference type="SAM" id="MobiDB-lite"/>
    </source>
</evidence>
<proteinExistence type="predicted"/>
<gene>
    <name evidence="2" type="ORF">LVJ94_06755</name>
</gene>
<dbReference type="Proteomes" id="UP001374803">
    <property type="component" value="Chromosome"/>
</dbReference>
<accession>A0ABZ2L845</accession>
<organism evidence="2 3">
    <name type="scientific">Pendulispora rubella</name>
    <dbReference type="NCBI Taxonomy" id="2741070"/>
    <lineage>
        <taxon>Bacteria</taxon>
        <taxon>Pseudomonadati</taxon>
        <taxon>Myxococcota</taxon>
        <taxon>Myxococcia</taxon>
        <taxon>Myxococcales</taxon>
        <taxon>Sorangiineae</taxon>
        <taxon>Pendulisporaceae</taxon>
        <taxon>Pendulispora</taxon>
    </lineage>
</organism>
<protein>
    <recommendedName>
        <fullName evidence="4">Secreted protein</fullName>
    </recommendedName>
</protein>
<name>A0ABZ2L845_9BACT</name>
<dbReference type="EMBL" id="CP089983">
    <property type="protein sequence ID" value="WXB06935.1"/>
    <property type="molecule type" value="Genomic_DNA"/>
</dbReference>
<evidence type="ECO:0008006" key="4">
    <source>
        <dbReference type="Google" id="ProtNLM"/>
    </source>
</evidence>
<keyword evidence="3" id="KW-1185">Reference proteome</keyword>